<evidence type="ECO:0000256" key="3">
    <source>
        <dbReference type="SAM" id="MobiDB-lite"/>
    </source>
</evidence>
<dbReference type="PANTHER" id="PTHR17408">
    <property type="entry name" value="HISTONE RNA HAIRPIN-BINDING PROTEIN"/>
    <property type="match status" value="1"/>
</dbReference>
<dbReference type="GO" id="GO:0005737">
    <property type="term" value="C:cytoplasm"/>
    <property type="evidence" value="ECO:0007669"/>
    <property type="project" value="TreeGrafter"/>
</dbReference>
<sequence length="322" mass="36992">MATPRPDFVEPKVGWCFDKSIVDKRTKVIERVKSTSPYKRYYREVPRKSRIRNIHPRTPNKYLNHSRRSWEAQMKNWKRSLHTWPERYFEKLKMSEYYNEMAMNHPYLPYMAPFSTSYGYPMMVPHPSYVASISPLPTTYMNGIDNFMQNQVPYFDSSIRTESTLQSKNRSPLCSRCKSEPSSNSLQTDVNEKPEVTKLTSSCIEKFEFSIDSSNSRSSVFPFTLDDSSLSISTRNRSSLLELSGYKQNMDSPSAKEDVVKGGISWDNSLNLDSSYDLGASTQNKDLLNPSEKNVAKEAISKDIGFDWGAAKFLAEFANLTV</sequence>
<dbReference type="GO" id="GO:0071204">
    <property type="term" value="C:histone pre-mRNA 3'end processing complex"/>
    <property type="evidence" value="ECO:0007669"/>
    <property type="project" value="TreeGrafter"/>
</dbReference>
<evidence type="ECO:0000313" key="6">
    <source>
        <dbReference type="Proteomes" id="UP001201812"/>
    </source>
</evidence>
<comment type="caution">
    <text evidence="5">The sequence shown here is derived from an EMBL/GenBank/DDBJ whole genome shotgun (WGS) entry which is preliminary data.</text>
</comment>
<dbReference type="PANTHER" id="PTHR17408:SF0">
    <property type="entry name" value="HISTONE RNA HAIRPIN-BINDING PROTEIN"/>
    <property type="match status" value="1"/>
</dbReference>
<accession>A0AAD4NFB2</accession>
<dbReference type="Gene3D" id="1.10.8.1120">
    <property type="entry name" value="Histone RNA hairpin-binding protein RNA-binding domain"/>
    <property type="match status" value="1"/>
</dbReference>
<evidence type="ECO:0000259" key="4">
    <source>
        <dbReference type="Pfam" id="PF15247"/>
    </source>
</evidence>
<dbReference type="AlphaFoldDB" id="A0AAD4NFB2"/>
<organism evidence="5 6">
    <name type="scientific">Ditylenchus destructor</name>
    <dbReference type="NCBI Taxonomy" id="166010"/>
    <lineage>
        <taxon>Eukaryota</taxon>
        <taxon>Metazoa</taxon>
        <taxon>Ecdysozoa</taxon>
        <taxon>Nematoda</taxon>
        <taxon>Chromadorea</taxon>
        <taxon>Rhabditida</taxon>
        <taxon>Tylenchina</taxon>
        <taxon>Tylenchomorpha</taxon>
        <taxon>Sphaerularioidea</taxon>
        <taxon>Anguinidae</taxon>
        <taxon>Anguininae</taxon>
        <taxon>Ditylenchus</taxon>
    </lineage>
</organism>
<gene>
    <name evidence="5" type="ORF">DdX_01992</name>
</gene>
<protein>
    <submittedName>
        <fullName evidence="5">Histone RNA hairpin-binding protein RNA-binding domain-containing protein</fullName>
    </submittedName>
</protein>
<keyword evidence="6" id="KW-1185">Reference proteome</keyword>
<feature type="domain" description="Histone RNA hairpin-binding protein RNA-binding" evidence="4">
    <location>
        <begin position="18"/>
        <end position="84"/>
    </location>
</feature>
<dbReference type="InterPro" id="IPR026502">
    <property type="entry name" value="SLBP1/SLBP2"/>
</dbReference>
<dbReference type="GO" id="GO:0006398">
    <property type="term" value="P:mRNA 3'-end processing by stem-loop binding and cleavage"/>
    <property type="evidence" value="ECO:0007669"/>
    <property type="project" value="TreeGrafter"/>
</dbReference>
<keyword evidence="2" id="KW-0694">RNA-binding</keyword>
<evidence type="ECO:0000313" key="5">
    <source>
        <dbReference type="EMBL" id="KAI1725336.1"/>
    </source>
</evidence>
<dbReference type="Pfam" id="PF15247">
    <property type="entry name" value="SLBP_RNA_bind"/>
    <property type="match status" value="1"/>
</dbReference>
<dbReference type="EMBL" id="JAKKPZ010000002">
    <property type="protein sequence ID" value="KAI1725336.1"/>
    <property type="molecule type" value="Genomic_DNA"/>
</dbReference>
<reference evidence="5" key="1">
    <citation type="submission" date="2022-01" db="EMBL/GenBank/DDBJ databases">
        <title>Genome Sequence Resource for Two Populations of Ditylenchus destructor, the Migratory Endoparasitic Phytonematode.</title>
        <authorList>
            <person name="Zhang H."/>
            <person name="Lin R."/>
            <person name="Xie B."/>
        </authorList>
    </citation>
    <scope>NUCLEOTIDE SEQUENCE</scope>
    <source>
        <strain evidence="5">BazhouSP</strain>
    </source>
</reference>
<dbReference type="Proteomes" id="UP001201812">
    <property type="component" value="Unassembled WGS sequence"/>
</dbReference>
<evidence type="ECO:0000256" key="2">
    <source>
        <dbReference type="ARBA" id="ARBA00022884"/>
    </source>
</evidence>
<evidence type="ECO:0000256" key="1">
    <source>
        <dbReference type="ARBA" id="ARBA00006151"/>
    </source>
</evidence>
<dbReference type="GO" id="GO:0003729">
    <property type="term" value="F:mRNA binding"/>
    <property type="evidence" value="ECO:0007669"/>
    <property type="project" value="InterPro"/>
</dbReference>
<dbReference type="GO" id="GO:0071207">
    <property type="term" value="F:histone pre-mRNA stem-loop binding"/>
    <property type="evidence" value="ECO:0007669"/>
    <property type="project" value="TreeGrafter"/>
</dbReference>
<feature type="region of interest" description="Disordered" evidence="3">
    <location>
        <begin position="166"/>
        <end position="193"/>
    </location>
</feature>
<dbReference type="GO" id="GO:0051028">
    <property type="term" value="P:mRNA transport"/>
    <property type="evidence" value="ECO:0007669"/>
    <property type="project" value="TreeGrafter"/>
</dbReference>
<dbReference type="InterPro" id="IPR029344">
    <property type="entry name" value="SLBP_RNA_bind"/>
</dbReference>
<proteinExistence type="inferred from homology"/>
<dbReference type="InterPro" id="IPR038294">
    <property type="entry name" value="SLBP_RNA_bind_sf"/>
</dbReference>
<comment type="similarity">
    <text evidence="1">Belongs to the SLBP family.</text>
</comment>
<name>A0AAD4NFB2_9BILA</name>
<feature type="compositionally biased region" description="Polar residues" evidence="3">
    <location>
        <begin position="180"/>
        <end position="189"/>
    </location>
</feature>